<keyword evidence="2" id="KW-0812">Transmembrane</keyword>
<name>A0A8J2WXB2_9STRA</name>
<evidence type="ECO:0008006" key="5">
    <source>
        <dbReference type="Google" id="ProtNLM"/>
    </source>
</evidence>
<feature type="transmembrane region" description="Helical" evidence="2">
    <location>
        <begin position="119"/>
        <end position="139"/>
    </location>
</feature>
<feature type="transmembrane region" description="Helical" evidence="2">
    <location>
        <begin position="160"/>
        <end position="179"/>
    </location>
</feature>
<comment type="caution">
    <text evidence="3">The sequence shown here is derived from an EMBL/GenBank/DDBJ whole genome shotgun (WGS) entry which is preliminary data.</text>
</comment>
<evidence type="ECO:0000313" key="4">
    <source>
        <dbReference type="Proteomes" id="UP000789595"/>
    </source>
</evidence>
<feature type="compositionally biased region" description="Polar residues" evidence="1">
    <location>
        <begin position="1"/>
        <end position="11"/>
    </location>
</feature>
<keyword evidence="4" id="KW-1185">Reference proteome</keyword>
<accession>A0A8J2WXB2</accession>
<feature type="transmembrane region" description="Helical" evidence="2">
    <location>
        <begin position="93"/>
        <end position="113"/>
    </location>
</feature>
<keyword evidence="2" id="KW-0472">Membrane</keyword>
<dbReference type="Proteomes" id="UP000789595">
    <property type="component" value="Unassembled WGS sequence"/>
</dbReference>
<proteinExistence type="predicted"/>
<evidence type="ECO:0000256" key="2">
    <source>
        <dbReference type="SAM" id="Phobius"/>
    </source>
</evidence>
<feature type="region of interest" description="Disordered" evidence="1">
    <location>
        <begin position="1"/>
        <end position="23"/>
    </location>
</feature>
<protein>
    <recommendedName>
        <fullName evidence="5">Transmembrane protein</fullName>
    </recommendedName>
</protein>
<sequence>MLPSRSHQQPKPSAAGDEKVDEPASEYARLERLVVAWLVGDSILLTIASLSKNGRGKTHATHLEMLTWPICMSMCCLYFFCTLDSSAVGRRAVGIWAGFWAHQAVFVTVLFWSEGSPTYQLFGAFLWHAFLGAAFAWLMNLIRSELRALDSLDTTRTTRLLEIMGLQTAVGVIAVTQGIGPKAGDRLAATGLFQLSLCMAWLFSIAIFDVSGIDPHLAVTKLRLGLVEGSALFFTGLMVLCGFSAYVLSEQSRPKQRAVEGVWGVFAIAIFGGFCCTARVVWVARRRRRSKVGDSDPEPPA</sequence>
<evidence type="ECO:0000256" key="1">
    <source>
        <dbReference type="SAM" id="MobiDB-lite"/>
    </source>
</evidence>
<feature type="transmembrane region" description="Helical" evidence="2">
    <location>
        <begin position="231"/>
        <end position="249"/>
    </location>
</feature>
<reference evidence="3" key="1">
    <citation type="submission" date="2021-11" db="EMBL/GenBank/DDBJ databases">
        <authorList>
            <consortium name="Genoscope - CEA"/>
            <person name="William W."/>
        </authorList>
    </citation>
    <scope>NUCLEOTIDE SEQUENCE</scope>
</reference>
<keyword evidence="2" id="KW-1133">Transmembrane helix</keyword>
<dbReference type="AlphaFoldDB" id="A0A8J2WXB2"/>
<evidence type="ECO:0000313" key="3">
    <source>
        <dbReference type="EMBL" id="CAH0369595.1"/>
    </source>
</evidence>
<gene>
    <name evidence="3" type="ORF">PECAL_2P27220</name>
</gene>
<feature type="transmembrane region" description="Helical" evidence="2">
    <location>
        <begin position="63"/>
        <end position="81"/>
    </location>
</feature>
<feature type="transmembrane region" description="Helical" evidence="2">
    <location>
        <begin position="33"/>
        <end position="51"/>
    </location>
</feature>
<dbReference type="EMBL" id="CAKKNE010000002">
    <property type="protein sequence ID" value="CAH0369595.1"/>
    <property type="molecule type" value="Genomic_DNA"/>
</dbReference>
<feature type="transmembrane region" description="Helical" evidence="2">
    <location>
        <begin position="261"/>
        <end position="282"/>
    </location>
</feature>
<feature type="transmembrane region" description="Helical" evidence="2">
    <location>
        <begin position="191"/>
        <end position="210"/>
    </location>
</feature>
<organism evidence="3 4">
    <name type="scientific">Pelagomonas calceolata</name>
    <dbReference type="NCBI Taxonomy" id="35677"/>
    <lineage>
        <taxon>Eukaryota</taxon>
        <taxon>Sar</taxon>
        <taxon>Stramenopiles</taxon>
        <taxon>Ochrophyta</taxon>
        <taxon>Pelagophyceae</taxon>
        <taxon>Pelagomonadales</taxon>
        <taxon>Pelagomonadaceae</taxon>
        <taxon>Pelagomonas</taxon>
    </lineage>
</organism>